<sequence>MSILVLGAGELGIAMLKGLISHPSRPQNSSVTVLIRQVTKKSGSEAKNKQIDEIKALGVGIEFADIVFKTVPQLGDIFRKYDTIISCLGFVGPSETQRRICAAVLKVKVRRFIPWQFGVDYDVIGRGSPQPLFDEQLDVRDMLRSQSHTEWIVLSTGLFTSFLFVKDFGVVDFEQKKLRALGSWDDEITLTGPEDIARMTAEVLFDPRGIPGNGRNVVYIAGDTVSYARIAECVEKRFPEVKFTREEWNRELLKENLEKDEYNRWSQYRAIFGSGKGIAWPLEVTLNYERGIQLTDLETWLRNMETPDVLKAQKALKEE</sequence>
<reference evidence="1 2" key="1">
    <citation type="journal article" date="2020" name="Phytopathology">
        <title>Genome Sequence Resources of Colletotrichum truncatum, C. plurivorum, C. musicola, and C. sojae: Four Species Pathogenic to Soybean (Glycine max).</title>
        <authorList>
            <person name="Rogerio F."/>
            <person name="Boufleur T.R."/>
            <person name="Ciampi-Guillardi M."/>
            <person name="Sukno S.A."/>
            <person name="Thon M.R."/>
            <person name="Massola Junior N.S."/>
            <person name="Baroncelli R."/>
        </authorList>
    </citation>
    <scope>NUCLEOTIDE SEQUENCE [LARGE SCALE GENOMIC DNA]</scope>
    <source>
        <strain evidence="1 2">CMES1059</strain>
    </source>
</reference>
<dbReference type="EMBL" id="VUJX02000010">
    <property type="protein sequence ID" value="KAL0931133.1"/>
    <property type="molecule type" value="Genomic_DNA"/>
</dbReference>
<dbReference type="Proteomes" id="UP000805649">
    <property type="component" value="Unassembled WGS sequence"/>
</dbReference>
<protein>
    <submittedName>
        <fullName evidence="1">Isoflavone reductase</fullName>
    </submittedName>
</protein>
<accession>A0ACC3YGX2</accession>
<evidence type="ECO:0000313" key="1">
    <source>
        <dbReference type="EMBL" id="KAL0931133.1"/>
    </source>
</evidence>
<proteinExistence type="predicted"/>
<comment type="caution">
    <text evidence="1">The sequence shown here is derived from an EMBL/GenBank/DDBJ whole genome shotgun (WGS) entry which is preliminary data.</text>
</comment>
<gene>
    <name evidence="1" type="ORF">CTRU02_213868</name>
</gene>
<organism evidence="1 2">
    <name type="scientific">Colletotrichum truncatum</name>
    <name type="common">Anthracnose fungus</name>
    <name type="synonym">Colletotrichum capsici</name>
    <dbReference type="NCBI Taxonomy" id="5467"/>
    <lineage>
        <taxon>Eukaryota</taxon>
        <taxon>Fungi</taxon>
        <taxon>Dikarya</taxon>
        <taxon>Ascomycota</taxon>
        <taxon>Pezizomycotina</taxon>
        <taxon>Sordariomycetes</taxon>
        <taxon>Hypocreomycetidae</taxon>
        <taxon>Glomerellales</taxon>
        <taxon>Glomerellaceae</taxon>
        <taxon>Colletotrichum</taxon>
        <taxon>Colletotrichum truncatum species complex</taxon>
    </lineage>
</organism>
<name>A0ACC3YGX2_COLTU</name>
<keyword evidence="2" id="KW-1185">Reference proteome</keyword>
<evidence type="ECO:0000313" key="2">
    <source>
        <dbReference type="Proteomes" id="UP000805649"/>
    </source>
</evidence>